<keyword evidence="2" id="KW-0255">Endonuclease</keyword>
<dbReference type="Gene3D" id="3.90.1570.10">
    <property type="entry name" value="tt1808, chain A"/>
    <property type="match status" value="1"/>
</dbReference>
<dbReference type="Pfam" id="PF05685">
    <property type="entry name" value="Uma2"/>
    <property type="match status" value="1"/>
</dbReference>
<keyword evidence="2" id="KW-0540">Nuclease</keyword>
<name>A0A937W0Y8_UNCTE</name>
<gene>
    <name evidence="2" type="ORF">FJZ47_05240</name>
</gene>
<dbReference type="PANTHER" id="PTHR35400">
    <property type="entry name" value="SLR1083 PROTEIN"/>
    <property type="match status" value="1"/>
</dbReference>
<evidence type="ECO:0000313" key="3">
    <source>
        <dbReference type="Proteomes" id="UP000712673"/>
    </source>
</evidence>
<dbReference type="EMBL" id="VGLS01000108">
    <property type="protein sequence ID" value="MBM3223196.1"/>
    <property type="molecule type" value="Genomic_DNA"/>
</dbReference>
<dbReference type="SUPFAM" id="SSF52980">
    <property type="entry name" value="Restriction endonuclease-like"/>
    <property type="match status" value="1"/>
</dbReference>
<dbReference type="AlphaFoldDB" id="A0A937W0Y8"/>
<reference evidence="2" key="1">
    <citation type="submission" date="2019-03" db="EMBL/GenBank/DDBJ databases">
        <title>Lake Tanganyika Metagenome-Assembled Genomes (MAGs).</title>
        <authorList>
            <person name="Tran P."/>
        </authorList>
    </citation>
    <scope>NUCLEOTIDE SEQUENCE</scope>
    <source>
        <strain evidence="2">K_DeepCast_65m_m2_066</strain>
    </source>
</reference>
<sequence length="230" mass="24829">MATASHATHTTMPLPLLEAGDHVDQATFHACYTAMPATFRAELIGGVVVVPSPLAWSHGRHHARVMTWLDTYTIATPGTQTADNATTILSATSEPQPDAALLIEPTCGGQTSLSAEGYVIGAPELVVEIASSSVAIDLHAKRQDYAQAGVREYVVVVLRQRVVRWCVWQAGVYHEIAPDADGICRSRVFPGLWLHVEALLQLDGTQVLDVLRQGLATPGHVAFVQRLQRP</sequence>
<organism evidence="2 3">
    <name type="scientific">Tectimicrobiota bacterium</name>
    <dbReference type="NCBI Taxonomy" id="2528274"/>
    <lineage>
        <taxon>Bacteria</taxon>
        <taxon>Pseudomonadati</taxon>
        <taxon>Nitrospinota/Tectimicrobiota group</taxon>
        <taxon>Candidatus Tectimicrobiota</taxon>
    </lineage>
</organism>
<proteinExistence type="predicted"/>
<evidence type="ECO:0000259" key="1">
    <source>
        <dbReference type="Pfam" id="PF05685"/>
    </source>
</evidence>
<accession>A0A937W0Y8</accession>
<comment type="caution">
    <text evidence="2">The sequence shown here is derived from an EMBL/GenBank/DDBJ whole genome shotgun (WGS) entry which is preliminary data.</text>
</comment>
<feature type="domain" description="Putative restriction endonuclease" evidence="1">
    <location>
        <begin position="32"/>
        <end position="197"/>
    </location>
</feature>
<dbReference type="GO" id="GO:0004519">
    <property type="term" value="F:endonuclease activity"/>
    <property type="evidence" value="ECO:0007669"/>
    <property type="project" value="UniProtKB-KW"/>
</dbReference>
<keyword evidence="2" id="KW-0378">Hydrolase</keyword>
<dbReference type="InterPro" id="IPR012296">
    <property type="entry name" value="Nuclease_put_TT1808"/>
</dbReference>
<dbReference type="InterPro" id="IPR008538">
    <property type="entry name" value="Uma2"/>
</dbReference>
<dbReference type="Proteomes" id="UP000712673">
    <property type="component" value="Unassembled WGS sequence"/>
</dbReference>
<dbReference type="CDD" id="cd06260">
    <property type="entry name" value="DUF820-like"/>
    <property type="match status" value="1"/>
</dbReference>
<dbReference type="PANTHER" id="PTHR35400:SF3">
    <property type="entry name" value="SLL1072 PROTEIN"/>
    <property type="match status" value="1"/>
</dbReference>
<evidence type="ECO:0000313" key="2">
    <source>
        <dbReference type="EMBL" id="MBM3223196.1"/>
    </source>
</evidence>
<dbReference type="InterPro" id="IPR011335">
    <property type="entry name" value="Restrct_endonuc-II-like"/>
</dbReference>
<protein>
    <submittedName>
        <fullName evidence="2">Uma2 family endonuclease</fullName>
    </submittedName>
</protein>